<feature type="region of interest" description="Disordered" evidence="1">
    <location>
        <begin position="1"/>
        <end position="63"/>
    </location>
</feature>
<comment type="caution">
    <text evidence="2">The sequence shown here is derived from an EMBL/GenBank/DDBJ whole genome shotgun (WGS) entry which is preliminary data.</text>
</comment>
<evidence type="ECO:0000313" key="2">
    <source>
        <dbReference type="EMBL" id="KAK4446032.1"/>
    </source>
</evidence>
<reference evidence="2" key="1">
    <citation type="journal article" date="2023" name="Mol. Phylogenet. Evol.">
        <title>Genome-scale phylogeny and comparative genomics of the fungal order Sordariales.</title>
        <authorList>
            <person name="Hensen N."/>
            <person name="Bonometti L."/>
            <person name="Westerberg I."/>
            <person name="Brannstrom I.O."/>
            <person name="Guillou S."/>
            <person name="Cros-Aarteil S."/>
            <person name="Calhoun S."/>
            <person name="Haridas S."/>
            <person name="Kuo A."/>
            <person name="Mondo S."/>
            <person name="Pangilinan J."/>
            <person name="Riley R."/>
            <person name="LaButti K."/>
            <person name="Andreopoulos B."/>
            <person name="Lipzen A."/>
            <person name="Chen C."/>
            <person name="Yan M."/>
            <person name="Daum C."/>
            <person name="Ng V."/>
            <person name="Clum A."/>
            <person name="Steindorff A."/>
            <person name="Ohm R.A."/>
            <person name="Martin F."/>
            <person name="Silar P."/>
            <person name="Natvig D.O."/>
            <person name="Lalanne C."/>
            <person name="Gautier V."/>
            <person name="Ament-Velasquez S.L."/>
            <person name="Kruys A."/>
            <person name="Hutchinson M.I."/>
            <person name="Powell A.J."/>
            <person name="Barry K."/>
            <person name="Miller A.N."/>
            <person name="Grigoriev I.V."/>
            <person name="Debuchy R."/>
            <person name="Gladieux P."/>
            <person name="Hiltunen Thoren M."/>
            <person name="Johannesson H."/>
        </authorList>
    </citation>
    <scope>NUCLEOTIDE SEQUENCE</scope>
    <source>
        <strain evidence="2">PSN243</strain>
    </source>
</reference>
<reference evidence="2" key="2">
    <citation type="submission" date="2023-05" db="EMBL/GenBank/DDBJ databases">
        <authorList>
            <consortium name="Lawrence Berkeley National Laboratory"/>
            <person name="Steindorff A."/>
            <person name="Hensen N."/>
            <person name="Bonometti L."/>
            <person name="Westerberg I."/>
            <person name="Brannstrom I.O."/>
            <person name="Guillou S."/>
            <person name="Cros-Aarteil S."/>
            <person name="Calhoun S."/>
            <person name="Haridas S."/>
            <person name="Kuo A."/>
            <person name="Mondo S."/>
            <person name="Pangilinan J."/>
            <person name="Riley R."/>
            <person name="Labutti K."/>
            <person name="Andreopoulos B."/>
            <person name="Lipzen A."/>
            <person name="Chen C."/>
            <person name="Yanf M."/>
            <person name="Daum C."/>
            <person name="Ng V."/>
            <person name="Clum A."/>
            <person name="Ohm R."/>
            <person name="Martin F."/>
            <person name="Silar P."/>
            <person name="Natvig D."/>
            <person name="Lalanne C."/>
            <person name="Gautier V."/>
            <person name="Ament-Velasquez S.L."/>
            <person name="Kruys A."/>
            <person name="Hutchinson M.I."/>
            <person name="Powell A.J."/>
            <person name="Barry K."/>
            <person name="Miller A.N."/>
            <person name="Grigoriev I.V."/>
            <person name="Debuchy R."/>
            <person name="Gladieux P."/>
            <person name="Thoren M.H."/>
            <person name="Johannesson H."/>
        </authorList>
    </citation>
    <scope>NUCLEOTIDE SEQUENCE</scope>
    <source>
        <strain evidence="2">PSN243</strain>
    </source>
</reference>
<proteinExistence type="predicted"/>
<feature type="compositionally biased region" description="Acidic residues" evidence="1">
    <location>
        <begin position="54"/>
        <end position="63"/>
    </location>
</feature>
<protein>
    <submittedName>
        <fullName evidence="2">Uncharacterized protein</fullName>
    </submittedName>
</protein>
<evidence type="ECO:0000256" key="1">
    <source>
        <dbReference type="SAM" id="MobiDB-lite"/>
    </source>
</evidence>
<evidence type="ECO:0000313" key="3">
    <source>
        <dbReference type="Proteomes" id="UP001321760"/>
    </source>
</evidence>
<accession>A0AAV9GFJ7</accession>
<keyword evidence="3" id="KW-1185">Reference proteome</keyword>
<organism evidence="2 3">
    <name type="scientific">Podospora aff. communis PSN243</name>
    <dbReference type="NCBI Taxonomy" id="3040156"/>
    <lineage>
        <taxon>Eukaryota</taxon>
        <taxon>Fungi</taxon>
        <taxon>Dikarya</taxon>
        <taxon>Ascomycota</taxon>
        <taxon>Pezizomycotina</taxon>
        <taxon>Sordariomycetes</taxon>
        <taxon>Sordariomycetidae</taxon>
        <taxon>Sordariales</taxon>
        <taxon>Podosporaceae</taxon>
        <taxon>Podospora</taxon>
    </lineage>
</organism>
<dbReference type="EMBL" id="MU865960">
    <property type="protein sequence ID" value="KAK4446032.1"/>
    <property type="molecule type" value="Genomic_DNA"/>
</dbReference>
<dbReference type="AlphaFoldDB" id="A0AAV9GFJ7"/>
<name>A0AAV9GFJ7_9PEZI</name>
<sequence>MKKEMHSQAFDDGVAEAWADMQSDSHDRQDNILTPQTGAETPTPEGSHSSTPEAEAEAQPLDESDFGLGQLDRFCRPWRYDGAMTRAVRPELQMPPNPRRLKVIRQLHDAIKSSKYGSLNNLRREMQKICSEFLNGRLADPCTLAGDHLLNDALECVSAIMYDQVCAGENAPPPDQQHYPAHLWTA</sequence>
<dbReference type="Proteomes" id="UP001321760">
    <property type="component" value="Unassembled WGS sequence"/>
</dbReference>
<gene>
    <name evidence="2" type="ORF">QBC34DRAFT_428561</name>
</gene>
<feature type="compositionally biased region" description="Polar residues" evidence="1">
    <location>
        <begin position="31"/>
        <end position="52"/>
    </location>
</feature>